<organism evidence="2 3">
    <name type="scientific">Mauremys mutica</name>
    <name type="common">yellowpond turtle</name>
    <dbReference type="NCBI Taxonomy" id="74926"/>
    <lineage>
        <taxon>Eukaryota</taxon>
        <taxon>Metazoa</taxon>
        <taxon>Chordata</taxon>
        <taxon>Craniata</taxon>
        <taxon>Vertebrata</taxon>
        <taxon>Euteleostomi</taxon>
        <taxon>Archelosauria</taxon>
        <taxon>Testudinata</taxon>
        <taxon>Testudines</taxon>
        <taxon>Cryptodira</taxon>
        <taxon>Durocryptodira</taxon>
        <taxon>Testudinoidea</taxon>
        <taxon>Geoemydidae</taxon>
        <taxon>Geoemydinae</taxon>
        <taxon>Mauremys</taxon>
    </lineage>
</organism>
<dbReference type="AlphaFoldDB" id="A0A9D4AXC5"/>
<feature type="region of interest" description="Disordered" evidence="1">
    <location>
        <begin position="24"/>
        <end position="45"/>
    </location>
</feature>
<reference evidence="2" key="1">
    <citation type="submission" date="2021-09" db="EMBL/GenBank/DDBJ databases">
        <title>The genome of Mauremys mutica provides insights into the evolution of semi-aquatic lifestyle.</title>
        <authorList>
            <person name="Gong S."/>
            <person name="Gao Y."/>
        </authorList>
    </citation>
    <scope>NUCLEOTIDE SEQUENCE</scope>
    <source>
        <strain evidence="2">MM-2020</strain>
        <tissue evidence="2">Muscle</tissue>
    </source>
</reference>
<dbReference type="Proteomes" id="UP000827986">
    <property type="component" value="Unassembled WGS sequence"/>
</dbReference>
<evidence type="ECO:0000313" key="2">
    <source>
        <dbReference type="EMBL" id="KAH1172231.1"/>
    </source>
</evidence>
<accession>A0A9D4AXC5</accession>
<comment type="caution">
    <text evidence="2">The sequence shown here is derived from an EMBL/GenBank/DDBJ whole genome shotgun (WGS) entry which is preliminary data.</text>
</comment>
<feature type="region of interest" description="Disordered" evidence="1">
    <location>
        <begin position="61"/>
        <end position="81"/>
    </location>
</feature>
<keyword evidence="3" id="KW-1185">Reference proteome</keyword>
<proteinExistence type="predicted"/>
<gene>
    <name evidence="2" type="ORF">KIL84_007849</name>
</gene>
<dbReference type="EMBL" id="JAHDVG010000483">
    <property type="protein sequence ID" value="KAH1172231.1"/>
    <property type="molecule type" value="Genomic_DNA"/>
</dbReference>
<evidence type="ECO:0000313" key="3">
    <source>
        <dbReference type="Proteomes" id="UP000827986"/>
    </source>
</evidence>
<feature type="compositionally biased region" description="Basic and acidic residues" evidence="1">
    <location>
        <begin position="61"/>
        <end position="75"/>
    </location>
</feature>
<evidence type="ECO:0000256" key="1">
    <source>
        <dbReference type="SAM" id="MobiDB-lite"/>
    </source>
</evidence>
<sequence length="155" mass="16568">MTFPLIVSVFLSYSPTSIPSPLPLPFHPSPPKRQSPRCQGGGTKHTTWALSLRGRRLCLGREGKQGHHTPQETRRCTSPPTNACPGPAAWVQGMFLEMPLAEPPAPHHADGHPTGSQVLALTATWGVSSPPSKPPSPQERPPFEIHLPAAATGCL</sequence>
<name>A0A9D4AXC5_9SAUR</name>
<protein>
    <submittedName>
        <fullName evidence="2">Uncharacterized protein</fullName>
    </submittedName>
</protein>
<feature type="compositionally biased region" description="Pro residues" evidence="1">
    <location>
        <begin position="24"/>
        <end position="33"/>
    </location>
</feature>